<feature type="region of interest" description="Disordered" evidence="1">
    <location>
        <begin position="368"/>
        <end position="396"/>
    </location>
</feature>
<dbReference type="Proteomes" id="UP000008064">
    <property type="component" value="Unassembled WGS sequence"/>
</dbReference>
<reference evidence="3" key="1">
    <citation type="submission" date="2011-04" db="EMBL/GenBank/DDBJ databases">
        <title>Evolution of plant cell wall degrading machinery underlies the functional diversity of forest fungi.</title>
        <authorList>
            <consortium name="US DOE Joint Genome Institute (JGI-PGF)"/>
            <person name="Eastwood D.C."/>
            <person name="Floudas D."/>
            <person name="Binder M."/>
            <person name="Majcherczyk A."/>
            <person name="Schneider P."/>
            <person name="Aerts A."/>
            <person name="Asiegbu F.O."/>
            <person name="Baker S.E."/>
            <person name="Barry K."/>
            <person name="Bendiksby M."/>
            <person name="Blumentritt M."/>
            <person name="Coutinho P.M."/>
            <person name="Cullen D."/>
            <person name="Cullen D."/>
            <person name="Gathman A."/>
            <person name="Goodell B."/>
            <person name="Henrissat B."/>
            <person name="Ihrmark K."/>
            <person name="Kauserud H."/>
            <person name="Kohler A."/>
            <person name="LaButti K."/>
            <person name="Lapidus A."/>
            <person name="Lavin J.L."/>
            <person name="Lee Y.-H."/>
            <person name="Lindquist E."/>
            <person name="Lilly W."/>
            <person name="Lucas S."/>
            <person name="Morin E."/>
            <person name="Murat C."/>
            <person name="Oguiza J.A."/>
            <person name="Park J."/>
            <person name="Pisabarro A.G."/>
            <person name="Riley R."/>
            <person name="Rosling A."/>
            <person name="Salamov A."/>
            <person name="Schmidt O."/>
            <person name="Schmutz J."/>
            <person name="Skrede I."/>
            <person name="Stenlid J."/>
            <person name="Wiebenga A."/>
            <person name="Xie X."/>
            <person name="Kues U."/>
            <person name="Hibbett D.S."/>
            <person name="Hoffmeister D."/>
            <person name="Hogberg N."/>
            <person name="Martin F."/>
            <person name="Grigoriev I.V."/>
            <person name="Watkinson S.C."/>
        </authorList>
    </citation>
    <scope>NUCLEOTIDE SEQUENCE</scope>
    <source>
        <strain evidence="3">S7.9</strain>
    </source>
</reference>
<name>F8NI29_SERL9</name>
<dbReference type="Gene3D" id="1.10.8.10">
    <property type="entry name" value="DNA helicase RuvA subunit, C-terminal domain"/>
    <property type="match status" value="1"/>
</dbReference>
<gene>
    <name evidence="3" type="ORF">SERLADRAFT_359631</name>
</gene>
<accession>F8NI29</accession>
<dbReference type="AlphaFoldDB" id="F8NI29"/>
<dbReference type="PANTHER" id="PTHR21494:SF0">
    <property type="entry name" value="ACTIVATING SIGNAL COINTEGRATOR 1 COMPLEX SUBUNIT 2"/>
    <property type="match status" value="1"/>
</dbReference>
<dbReference type="HOGENOM" id="CLU_021373_0_0_1"/>
<feature type="region of interest" description="Disordered" evidence="1">
    <location>
        <begin position="527"/>
        <end position="580"/>
    </location>
</feature>
<dbReference type="InterPro" id="IPR009060">
    <property type="entry name" value="UBA-like_sf"/>
</dbReference>
<sequence length="730" mass="79978">MTILASLPPYPSTQSRKSLSPSQLATFNQIVSNSLSETIALPPEKRDTPASRSFISSYARDAAQQYLESLIWGKRSSNADIIIRQRVFVLAEKLVLTPPSLDIQTLIDLAIVYAPAHHSRVRALFTTALATSTLLPSAFQSDVVPAFTSFLGPSHSSGLYGLRKTARCLSSLLHTCPPQLLSSFVHNKPFFLALARSYDEGLTALANSYGGTRFASEDRELDDWERIWLETKVDLMDCFHMLITSMLKSLSNASGVVLAAESESIFGILFSLLDTPSPSPVSSFDGSNATVTPFVNRSIVADYQHSYDLARTLSSALQAATHDDARVDLLESTLRSFDIGSSGSERAKDPGALKLLIRSSGIATGVDNLGNRNGRVRQGGSKGKAREIPPVDVSPQDPSLDLKITQVLDIFPDHSPEYIRALLTHTDFSFHASAEKVIEALLEGTAPHEDDLQQIQADQTNIINDGRPMEEWVFTKDRKNIFDDQEMDLTQVHKGKKSLGESTIGQDKAFMEKMKADILRFSEMLSDDDEDVEDQYGEKKRAADDDLDDDFTEKVKIAGDGEDSGDDIEGSDSSATPAHPGPEIILELAYIRNQKLFERDGVTRRSQARAELKSQTGWTDEQIEGWRIMLERNPKKDAILQKHEFAGNRAMPIADYSRGGNVASAARGGRPGRGGSRGRGRGTGGSSGGGADINTRDRAWKDKNKASRGNHNRKRNHDKKMVRAGAGPSV</sequence>
<dbReference type="GeneID" id="18809695"/>
<dbReference type="OrthoDB" id="5577209at2759"/>
<dbReference type="CDD" id="cd14364">
    <property type="entry name" value="CUE_ASCC2"/>
    <property type="match status" value="1"/>
</dbReference>
<protein>
    <recommendedName>
        <fullName evidence="2">CUE domain-containing protein</fullName>
    </recommendedName>
</protein>
<feature type="region of interest" description="Disordered" evidence="1">
    <location>
        <begin position="654"/>
        <end position="730"/>
    </location>
</feature>
<dbReference type="PROSITE" id="PS51140">
    <property type="entry name" value="CUE"/>
    <property type="match status" value="1"/>
</dbReference>
<dbReference type="InterPro" id="IPR003892">
    <property type="entry name" value="CUE"/>
</dbReference>
<dbReference type="RefSeq" id="XP_007313993.1">
    <property type="nucleotide sequence ID" value="XM_007313931.1"/>
</dbReference>
<dbReference type="KEGG" id="sla:SERLADRAFT_359631"/>
<dbReference type="PANTHER" id="PTHR21494">
    <property type="entry name" value="ACTIVATING SIGNAL COINTEGRATOR 1 COMPLEX SUBUNIT 2 ASC-1 COMPLEX SUBUNIT P100"/>
    <property type="match status" value="1"/>
</dbReference>
<dbReference type="InterPro" id="IPR041800">
    <property type="entry name" value="ASCC2_CUE"/>
</dbReference>
<dbReference type="SUPFAM" id="SSF46934">
    <property type="entry name" value="UBA-like"/>
    <property type="match status" value="1"/>
</dbReference>
<dbReference type="GO" id="GO:0043130">
    <property type="term" value="F:ubiquitin binding"/>
    <property type="evidence" value="ECO:0007669"/>
    <property type="project" value="InterPro"/>
</dbReference>
<dbReference type="InterPro" id="IPR052586">
    <property type="entry name" value="ASCC2"/>
</dbReference>
<feature type="compositionally biased region" description="Basic residues" evidence="1">
    <location>
        <begin position="706"/>
        <end position="722"/>
    </location>
</feature>
<evidence type="ECO:0000259" key="2">
    <source>
        <dbReference type="PROSITE" id="PS51140"/>
    </source>
</evidence>
<feature type="compositionally biased region" description="Gly residues" evidence="1">
    <location>
        <begin position="669"/>
        <end position="691"/>
    </location>
</feature>
<organism>
    <name type="scientific">Serpula lacrymans var. lacrymans (strain S7.9)</name>
    <name type="common">Dry rot fungus</name>
    <dbReference type="NCBI Taxonomy" id="578457"/>
    <lineage>
        <taxon>Eukaryota</taxon>
        <taxon>Fungi</taxon>
        <taxon>Dikarya</taxon>
        <taxon>Basidiomycota</taxon>
        <taxon>Agaricomycotina</taxon>
        <taxon>Agaricomycetes</taxon>
        <taxon>Agaricomycetidae</taxon>
        <taxon>Boletales</taxon>
        <taxon>Coniophorineae</taxon>
        <taxon>Serpulaceae</taxon>
        <taxon>Serpula</taxon>
    </lineage>
</organism>
<evidence type="ECO:0000313" key="3">
    <source>
        <dbReference type="EMBL" id="EGO29751.1"/>
    </source>
</evidence>
<feature type="compositionally biased region" description="Basic and acidic residues" evidence="1">
    <location>
        <begin position="694"/>
        <end position="705"/>
    </location>
</feature>
<proteinExistence type="predicted"/>
<evidence type="ECO:0000256" key="1">
    <source>
        <dbReference type="SAM" id="MobiDB-lite"/>
    </source>
</evidence>
<feature type="compositionally biased region" description="Acidic residues" evidence="1">
    <location>
        <begin position="560"/>
        <end position="570"/>
    </location>
</feature>
<dbReference type="EMBL" id="GL945429">
    <property type="protein sequence ID" value="EGO29751.1"/>
    <property type="molecule type" value="Genomic_DNA"/>
</dbReference>
<feature type="domain" description="CUE" evidence="2">
    <location>
        <begin position="399"/>
        <end position="446"/>
    </location>
</feature>